<comment type="caution">
    <text evidence="1">The sequence shown here is derived from an EMBL/GenBank/DDBJ whole genome shotgun (WGS) entry which is preliminary data.</text>
</comment>
<keyword evidence="2" id="KW-1185">Reference proteome</keyword>
<protein>
    <submittedName>
        <fullName evidence="1">Uncharacterized protein</fullName>
    </submittedName>
</protein>
<gene>
    <name evidence="1" type="ORF">OLEA9_A104737</name>
</gene>
<dbReference type="Proteomes" id="UP000594638">
    <property type="component" value="Unassembled WGS sequence"/>
</dbReference>
<evidence type="ECO:0000313" key="1">
    <source>
        <dbReference type="EMBL" id="CAA2995412.1"/>
    </source>
</evidence>
<organism evidence="1 2">
    <name type="scientific">Olea europaea subsp. europaea</name>
    <dbReference type="NCBI Taxonomy" id="158383"/>
    <lineage>
        <taxon>Eukaryota</taxon>
        <taxon>Viridiplantae</taxon>
        <taxon>Streptophyta</taxon>
        <taxon>Embryophyta</taxon>
        <taxon>Tracheophyta</taxon>
        <taxon>Spermatophyta</taxon>
        <taxon>Magnoliopsida</taxon>
        <taxon>eudicotyledons</taxon>
        <taxon>Gunneridae</taxon>
        <taxon>Pentapetalae</taxon>
        <taxon>asterids</taxon>
        <taxon>lamiids</taxon>
        <taxon>Lamiales</taxon>
        <taxon>Oleaceae</taxon>
        <taxon>Oleeae</taxon>
        <taxon>Olea</taxon>
    </lineage>
</organism>
<dbReference type="AlphaFoldDB" id="A0A8S0SUY0"/>
<name>A0A8S0SUY0_OLEEU</name>
<reference evidence="1 2" key="1">
    <citation type="submission" date="2019-12" db="EMBL/GenBank/DDBJ databases">
        <authorList>
            <person name="Alioto T."/>
            <person name="Alioto T."/>
            <person name="Gomez Garrido J."/>
        </authorList>
    </citation>
    <scope>NUCLEOTIDE SEQUENCE [LARGE SCALE GENOMIC DNA]</scope>
</reference>
<accession>A0A8S0SUY0</accession>
<proteinExistence type="predicted"/>
<sequence>MESSNNIPTTISNQQFHPVVLYHNLSHPSLIEGNKASSYGVVFNAGAIWQLLETFMLESKINPMILQLLLTPIVPGVGVEQLDECVPSMFREVLPIMVPVGYDGLIGENEESVIFWRPLGVLPLRGLGRAW</sequence>
<dbReference type="EMBL" id="CACTIH010005499">
    <property type="protein sequence ID" value="CAA2995412.1"/>
    <property type="molecule type" value="Genomic_DNA"/>
</dbReference>
<evidence type="ECO:0000313" key="2">
    <source>
        <dbReference type="Proteomes" id="UP000594638"/>
    </source>
</evidence>
<dbReference type="Gramene" id="OE9A104737T1">
    <property type="protein sequence ID" value="OE9A104737C1"/>
    <property type="gene ID" value="OE9A104737"/>
</dbReference>